<dbReference type="AlphaFoldDB" id="A0A1B8Q9S6"/>
<name>A0A1B8Q9S6_9GAMM</name>
<evidence type="ECO:0000313" key="1">
    <source>
        <dbReference type="EMBL" id="OBX75868.1"/>
    </source>
</evidence>
<evidence type="ECO:0000313" key="2">
    <source>
        <dbReference type="Proteomes" id="UP000092508"/>
    </source>
</evidence>
<dbReference type="Proteomes" id="UP000092508">
    <property type="component" value="Unassembled WGS sequence"/>
</dbReference>
<dbReference type="EMBL" id="LZMZ01000037">
    <property type="protein sequence ID" value="OBX75868.1"/>
    <property type="molecule type" value="Genomic_DNA"/>
</dbReference>
<organism evidence="1 2">
    <name type="scientific">Faucicola atlantae</name>
    <dbReference type="NCBI Taxonomy" id="34059"/>
    <lineage>
        <taxon>Bacteria</taxon>
        <taxon>Pseudomonadati</taxon>
        <taxon>Pseudomonadota</taxon>
        <taxon>Gammaproteobacteria</taxon>
        <taxon>Moraxellales</taxon>
        <taxon>Moraxellaceae</taxon>
        <taxon>Faucicola</taxon>
    </lineage>
</organism>
<dbReference type="RefSeq" id="WP_067238198.1">
    <property type="nucleotide sequence ID" value="NZ_LZMZ01000037.1"/>
</dbReference>
<gene>
    <name evidence="1" type="ORF">A9308_09635</name>
</gene>
<sequence>MVTEYGGIDQIFVVGQIDEEQKDIFENELEAYEADEIMFISEQEFREEFKEESLPLVLFDSFDVGYEKLLEAYESEELYQYFT</sequence>
<comment type="caution">
    <text evidence="1">The sequence shown here is derived from an EMBL/GenBank/DDBJ whole genome shotgun (WGS) entry which is preliminary data.</text>
</comment>
<proteinExistence type="predicted"/>
<accession>A0A1B8Q9S6</accession>
<protein>
    <submittedName>
        <fullName evidence="1">Uncharacterized protein</fullName>
    </submittedName>
</protein>
<reference evidence="1 2" key="1">
    <citation type="submission" date="2016-06" db="EMBL/GenBank/DDBJ databases">
        <title>Draft genome of Moraxella atlantae CCUG 66109.</title>
        <authorList>
            <person name="Salva-Serra F."/>
            <person name="Engstrom-Jakobsson H."/>
            <person name="Thorell K."/>
            <person name="Gonzales-Siles L."/>
            <person name="Karlsson R."/>
            <person name="Boulund F."/>
            <person name="Engstrand L."/>
            <person name="Kristiansson E."/>
            <person name="Moore E."/>
        </authorList>
    </citation>
    <scope>NUCLEOTIDE SEQUENCE [LARGE SCALE GENOMIC DNA]</scope>
    <source>
        <strain evidence="1 2">CCUG 66109</strain>
    </source>
</reference>